<feature type="compositionally biased region" description="Polar residues" evidence="1">
    <location>
        <begin position="16"/>
        <end position="30"/>
    </location>
</feature>
<feature type="compositionally biased region" description="Basic and acidic residues" evidence="1">
    <location>
        <begin position="199"/>
        <end position="215"/>
    </location>
</feature>
<accession>A0A9J6E8R3</accession>
<sequence>MGDSLPPKKLWLARNPVTSTQRPPQSSSNPDVRDRESIHGPEAATSKPSDAPSTQQIRDLRATDSDVTLPPSSSEQSLDSLQTGCFEAMRNALRCSVINLVAPRRRRRRASRKPSSKPKNESVTGLGQESTRRGSDDKPNRGTRRRPFDPEASGDSESGCSPRKRALSAAPEAQRDKGKRALQWADLEEPTMSGFADVSGEKAPDTWMASERDVPSEDTVGYPGNVFKKAGESSFSGLLPEALKRPESYKPPEPVKASLAFTSPPVFDVDKMLMPPPPVPWLKIARQKIRQLTSDSTSHMPSSSFFSAYHFHSTFKKPSQSVTSSQSSPSEDATPKVTRPRTLSLCDPQQEQGMPVQARRRSYSWCSEGQYLRPNMLGETRKEFDPSSAESGVCREQHPRSFGAHRTQQFGPTSHAPTSLSAGDVTRSEYRERRHDFPDISKLSLEAQRETGCFPERQYHDRVPVHVRKDGVSFPMRLRHQSLPNIVSSPNVVVSQDGVHSEFTRSVAPRELTSEVRQGSGWKSVALLEQDGSSRESAINLDDINVPAAFETQDRRLPRPPVGIHPPETWSLHHDTAANLAELVMLPAASVAPMWVPTRTASSVTATDYPLTPQTPADANAMDISATIETQEHGPAAPFTGTAMPTAEPGETATVPTKTASPTKTTDFATTTHTFLSW</sequence>
<reference evidence="2" key="2">
    <citation type="submission" date="2021-09" db="EMBL/GenBank/DDBJ databases">
        <authorList>
            <person name="Jia N."/>
            <person name="Wang J."/>
            <person name="Shi W."/>
            <person name="Du L."/>
            <person name="Sun Y."/>
            <person name="Zhan W."/>
            <person name="Jiang J."/>
            <person name="Wang Q."/>
            <person name="Zhang B."/>
            <person name="Ji P."/>
            <person name="Sakyi L.B."/>
            <person name="Cui X."/>
            <person name="Yuan T."/>
            <person name="Jiang B."/>
            <person name="Yang W."/>
            <person name="Lam T.T.-Y."/>
            <person name="Chang Q."/>
            <person name="Ding S."/>
            <person name="Wang X."/>
            <person name="Zhu J."/>
            <person name="Ruan X."/>
            <person name="Zhao L."/>
            <person name="Wei J."/>
            <person name="Que T."/>
            <person name="Du C."/>
            <person name="Cheng J."/>
            <person name="Dai P."/>
            <person name="Han X."/>
            <person name="Huang E."/>
            <person name="Gao Y."/>
            <person name="Liu J."/>
            <person name="Shao H."/>
            <person name="Ye R."/>
            <person name="Li L."/>
            <person name="Wei W."/>
            <person name="Wang X."/>
            <person name="Wang C."/>
            <person name="Huo Q."/>
            <person name="Li W."/>
            <person name="Guo W."/>
            <person name="Chen H."/>
            <person name="Chen S."/>
            <person name="Zhou L."/>
            <person name="Zhou L."/>
            <person name="Ni X."/>
            <person name="Tian J."/>
            <person name="Zhou Y."/>
            <person name="Sheng Y."/>
            <person name="Liu T."/>
            <person name="Pan Y."/>
            <person name="Xia L."/>
            <person name="Li J."/>
            <person name="Zhao F."/>
            <person name="Cao W."/>
        </authorList>
    </citation>
    <scope>NUCLEOTIDE SEQUENCE</scope>
    <source>
        <strain evidence="2">Rmic-2018</strain>
        <tissue evidence="2">Larvae</tissue>
    </source>
</reference>
<dbReference type="VEuPathDB" id="VectorBase:LOC119165293"/>
<reference evidence="2" key="1">
    <citation type="journal article" date="2020" name="Cell">
        <title>Large-Scale Comparative Analyses of Tick Genomes Elucidate Their Genetic Diversity and Vector Capacities.</title>
        <authorList>
            <consortium name="Tick Genome and Microbiome Consortium (TIGMIC)"/>
            <person name="Jia N."/>
            <person name="Wang J."/>
            <person name="Shi W."/>
            <person name="Du L."/>
            <person name="Sun Y."/>
            <person name="Zhan W."/>
            <person name="Jiang J.F."/>
            <person name="Wang Q."/>
            <person name="Zhang B."/>
            <person name="Ji P."/>
            <person name="Bell-Sakyi L."/>
            <person name="Cui X.M."/>
            <person name="Yuan T.T."/>
            <person name="Jiang B.G."/>
            <person name="Yang W.F."/>
            <person name="Lam T.T."/>
            <person name="Chang Q.C."/>
            <person name="Ding S.J."/>
            <person name="Wang X.J."/>
            <person name="Zhu J.G."/>
            <person name="Ruan X.D."/>
            <person name="Zhao L."/>
            <person name="Wei J.T."/>
            <person name="Ye R.Z."/>
            <person name="Que T.C."/>
            <person name="Du C.H."/>
            <person name="Zhou Y.H."/>
            <person name="Cheng J.X."/>
            <person name="Dai P.F."/>
            <person name="Guo W.B."/>
            <person name="Han X.H."/>
            <person name="Huang E.J."/>
            <person name="Li L.F."/>
            <person name="Wei W."/>
            <person name="Gao Y.C."/>
            <person name="Liu J.Z."/>
            <person name="Shao H.Z."/>
            <person name="Wang X."/>
            <person name="Wang C.C."/>
            <person name="Yang T.C."/>
            <person name="Huo Q.B."/>
            <person name="Li W."/>
            <person name="Chen H.Y."/>
            <person name="Chen S.E."/>
            <person name="Zhou L.G."/>
            <person name="Ni X.B."/>
            <person name="Tian J.H."/>
            <person name="Sheng Y."/>
            <person name="Liu T."/>
            <person name="Pan Y.S."/>
            <person name="Xia L.Y."/>
            <person name="Li J."/>
            <person name="Zhao F."/>
            <person name="Cao W.C."/>
        </authorList>
    </citation>
    <scope>NUCLEOTIDE SEQUENCE</scope>
    <source>
        <strain evidence="2">Rmic-2018</strain>
    </source>
</reference>
<organism evidence="2 3">
    <name type="scientific">Rhipicephalus microplus</name>
    <name type="common">Cattle tick</name>
    <name type="synonym">Boophilus microplus</name>
    <dbReference type="NCBI Taxonomy" id="6941"/>
    <lineage>
        <taxon>Eukaryota</taxon>
        <taxon>Metazoa</taxon>
        <taxon>Ecdysozoa</taxon>
        <taxon>Arthropoda</taxon>
        <taxon>Chelicerata</taxon>
        <taxon>Arachnida</taxon>
        <taxon>Acari</taxon>
        <taxon>Parasitiformes</taxon>
        <taxon>Ixodida</taxon>
        <taxon>Ixodoidea</taxon>
        <taxon>Ixodidae</taxon>
        <taxon>Rhipicephalinae</taxon>
        <taxon>Rhipicephalus</taxon>
        <taxon>Boophilus</taxon>
    </lineage>
</organism>
<dbReference type="EMBL" id="JABSTU010000005">
    <property type="protein sequence ID" value="KAH8030703.1"/>
    <property type="molecule type" value="Genomic_DNA"/>
</dbReference>
<feature type="compositionally biased region" description="Basic residues" evidence="1">
    <location>
        <begin position="103"/>
        <end position="116"/>
    </location>
</feature>
<gene>
    <name evidence="2" type="ORF">HPB51_011490</name>
</gene>
<name>A0A9J6E8R3_RHIMP</name>
<evidence type="ECO:0000313" key="3">
    <source>
        <dbReference type="Proteomes" id="UP000821866"/>
    </source>
</evidence>
<feature type="region of interest" description="Disordered" evidence="1">
    <location>
        <begin position="1"/>
        <end position="80"/>
    </location>
</feature>
<feature type="region of interest" description="Disordered" evidence="1">
    <location>
        <begin position="644"/>
        <end position="665"/>
    </location>
</feature>
<feature type="region of interest" description="Disordered" evidence="1">
    <location>
        <begin position="96"/>
        <end position="225"/>
    </location>
</feature>
<keyword evidence="3" id="KW-1185">Reference proteome</keyword>
<feature type="compositionally biased region" description="Polar residues" evidence="1">
    <location>
        <begin position="46"/>
        <end position="57"/>
    </location>
</feature>
<feature type="compositionally biased region" description="Low complexity" evidence="1">
    <location>
        <begin position="318"/>
        <end position="330"/>
    </location>
</feature>
<proteinExistence type="predicted"/>
<dbReference type="OrthoDB" id="10418063at2759"/>
<feature type="compositionally biased region" description="Polar residues" evidence="1">
    <location>
        <begin position="70"/>
        <end position="80"/>
    </location>
</feature>
<evidence type="ECO:0000256" key="1">
    <source>
        <dbReference type="SAM" id="MobiDB-lite"/>
    </source>
</evidence>
<feature type="compositionally biased region" description="Polar residues" evidence="1">
    <location>
        <begin position="406"/>
        <end position="421"/>
    </location>
</feature>
<comment type="caution">
    <text evidence="2">The sequence shown here is derived from an EMBL/GenBank/DDBJ whole genome shotgun (WGS) entry which is preliminary data.</text>
</comment>
<feature type="compositionally biased region" description="Basic and acidic residues" evidence="1">
    <location>
        <begin position="130"/>
        <end position="140"/>
    </location>
</feature>
<feature type="region of interest" description="Disordered" evidence="1">
    <location>
        <begin position="318"/>
        <end position="358"/>
    </location>
</feature>
<protein>
    <submittedName>
        <fullName evidence="2">Uncharacterized protein</fullName>
    </submittedName>
</protein>
<feature type="region of interest" description="Disordered" evidence="1">
    <location>
        <begin position="404"/>
        <end position="429"/>
    </location>
</feature>
<dbReference type="Proteomes" id="UP000821866">
    <property type="component" value="Chromosome 3"/>
</dbReference>
<evidence type="ECO:0000313" key="2">
    <source>
        <dbReference type="EMBL" id="KAH8030703.1"/>
    </source>
</evidence>
<dbReference type="AlphaFoldDB" id="A0A9J6E8R3"/>